<dbReference type="EC" id="3.2.1.15" evidence="2"/>
<proteinExistence type="inferred from homology"/>
<dbReference type="OrthoDB" id="1546079at2759"/>
<dbReference type="InterPro" id="IPR011050">
    <property type="entry name" value="Pectin_lyase_fold/virulence"/>
</dbReference>
<dbReference type="GO" id="GO:0071555">
    <property type="term" value="P:cell wall organization"/>
    <property type="evidence" value="ECO:0007669"/>
    <property type="project" value="UniProtKB-KW"/>
</dbReference>
<dbReference type="PANTHER" id="PTHR31884:SF1">
    <property type="entry name" value="POLYGALACTURONASE"/>
    <property type="match status" value="1"/>
</dbReference>
<evidence type="ECO:0000256" key="3">
    <source>
        <dbReference type="ARBA" id="ARBA00022729"/>
    </source>
</evidence>
<accession>A0A2X0KCM2</accession>
<comment type="catalytic activity">
    <reaction evidence="9">
        <text>(1,4-alpha-D-galacturonosyl)n+m + H2O = (1,4-alpha-D-galacturonosyl)n + (1,4-alpha-D-galacturonosyl)m.</text>
        <dbReference type="EC" id="3.2.1.15"/>
    </reaction>
</comment>
<evidence type="ECO:0000256" key="10">
    <source>
        <dbReference type="RuleBase" id="RU361169"/>
    </source>
</evidence>
<dbReference type="GO" id="GO:0004650">
    <property type="term" value="F:polygalacturonase activity"/>
    <property type="evidence" value="ECO:0007669"/>
    <property type="project" value="UniProtKB-EC"/>
</dbReference>
<protein>
    <recommendedName>
        <fullName evidence="2">endo-polygalacturonase</fullName>
        <ecNumber evidence="2">3.2.1.15</ecNumber>
    </recommendedName>
</protein>
<keyword evidence="7 10" id="KW-0326">Glycosidase</keyword>
<sequence length="348" mass="36625">MLCKRSVVFVLASSSLVALASSQPCTIADARDIPNVQRCSVITIKAFIMPAGRTLMLDVQAGTKINQVYGDQITYNGNNHKLECQGERYWDSKGALGTAKPGPALSLLITGSVSNLVIHNTPLNAVVVEAPGKTLLSNIFVNNTDGARMGHNTDGFNVVQNTYDLTISGCRVINQDDCISITSGTRITITQNKCSGGHGISIGSIRSNEHVSNVLIAGNAVENSAQGYRIKTLSGATRGSVSDITYSGNTGTGLTNYGVVIEQDYTESGPKGPSGATNGVLISNVKFIGRTTTLSVMGNKAQKVYVLCGDKSCFGKWDWSGLKFTGNAPLGSITRAPITVGGFTEFSS</sequence>
<dbReference type="GO" id="GO:0045490">
    <property type="term" value="P:pectin catabolic process"/>
    <property type="evidence" value="ECO:0007669"/>
    <property type="project" value="TreeGrafter"/>
</dbReference>
<dbReference type="AlphaFoldDB" id="A0A2X0KCM2"/>
<keyword evidence="4" id="KW-0677">Repeat</keyword>
<dbReference type="PANTHER" id="PTHR31884">
    <property type="entry name" value="POLYGALACTURONASE"/>
    <property type="match status" value="1"/>
</dbReference>
<dbReference type="InterPro" id="IPR012334">
    <property type="entry name" value="Pectin_lyas_fold"/>
</dbReference>
<gene>
    <name evidence="12" type="ORF">BZ3500_MVSOF-1268-A1-R1_CHR9G10330</name>
</gene>
<keyword evidence="13" id="KW-1185">Reference proteome</keyword>
<evidence type="ECO:0000313" key="13">
    <source>
        <dbReference type="Proteomes" id="UP000249723"/>
    </source>
</evidence>
<dbReference type="InterPro" id="IPR050434">
    <property type="entry name" value="Glycosyl_hydrlase_28"/>
</dbReference>
<evidence type="ECO:0000256" key="1">
    <source>
        <dbReference type="ARBA" id="ARBA00008834"/>
    </source>
</evidence>
<feature type="chain" id="PRO_5030059992" description="endo-polygalacturonase" evidence="11">
    <location>
        <begin position="23"/>
        <end position="348"/>
    </location>
</feature>
<organism evidence="12 13">
    <name type="scientific">Microbotryum saponariae</name>
    <dbReference type="NCBI Taxonomy" id="289078"/>
    <lineage>
        <taxon>Eukaryota</taxon>
        <taxon>Fungi</taxon>
        <taxon>Dikarya</taxon>
        <taxon>Basidiomycota</taxon>
        <taxon>Pucciniomycotina</taxon>
        <taxon>Microbotryomycetes</taxon>
        <taxon>Microbotryales</taxon>
        <taxon>Microbotryaceae</taxon>
        <taxon>Microbotryum</taxon>
    </lineage>
</organism>
<evidence type="ECO:0000256" key="9">
    <source>
        <dbReference type="ARBA" id="ARBA00034074"/>
    </source>
</evidence>
<evidence type="ECO:0000256" key="8">
    <source>
        <dbReference type="ARBA" id="ARBA00023316"/>
    </source>
</evidence>
<dbReference type="SMART" id="SM00710">
    <property type="entry name" value="PbH1"/>
    <property type="match status" value="5"/>
</dbReference>
<keyword evidence="3 11" id="KW-0732">Signal</keyword>
<dbReference type="EMBL" id="FMWP01000107">
    <property type="protein sequence ID" value="SCZ99910.1"/>
    <property type="molecule type" value="Genomic_DNA"/>
</dbReference>
<evidence type="ECO:0000256" key="2">
    <source>
        <dbReference type="ARBA" id="ARBA00012736"/>
    </source>
</evidence>
<reference evidence="13" key="1">
    <citation type="submission" date="2016-10" db="EMBL/GenBank/DDBJ databases">
        <authorList>
            <person name="Jeantristanb JTB J.-T."/>
            <person name="Ricardo R."/>
        </authorList>
    </citation>
    <scope>NUCLEOTIDE SEQUENCE [LARGE SCALE GENOMIC DNA]</scope>
</reference>
<keyword evidence="6" id="KW-1015">Disulfide bond</keyword>
<dbReference type="InterPro" id="IPR000743">
    <property type="entry name" value="Glyco_hydro_28"/>
</dbReference>
<evidence type="ECO:0000313" key="12">
    <source>
        <dbReference type="EMBL" id="SCZ99910.1"/>
    </source>
</evidence>
<evidence type="ECO:0000256" key="7">
    <source>
        <dbReference type="ARBA" id="ARBA00023295"/>
    </source>
</evidence>
<keyword evidence="5 10" id="KW-0378">Hydrolase</keyword>
<evidence type="ECO:0000256" key="6">
    <source>
        <dbReference type="ARBA" id="ARBA00023157"/>
    </source>
</evidence>
<evidence type="ECO:0000256" key="5">
    <source>
        <dbReference type="ARBA" id="ARBA00022801"/>
    </source>
</evidence>
<evidence type="ECO:0000256" key="4">
    <source>
        <dbReference type="ARBA" id="ARBA00022737"/>
    </source>
</evidence>
<comment type="similarity">
    <text evidence="1 10">Belongs to the glycosyl hydrolase 28 family.</text>
</comment>
<keyword evidence="8" id="KW-0961">Cell wall biogenesis/degradation</keyword>
<dbReference type="STRING" id="289078.A0A2X0KCM2"/>
<dbReference type="SUPFAM" id="SSF51126">
    <property type="entry name" value="Pectin lyase-like"/>
    <property type="match status" value="1"/>
</dbReference>
<evidence type="ECO:0000256" key="11">
    <source>
        <dbReference type="SAM" id="SignalP"/>
    </source>
</evidence>
<dbReference type="GO" id="GO:0005576">
    <property type="term" value="C:extracellular region"/>
    <property type="evidence" value="ECO:0007669"/>
    <property type="project" value="TreeGrafter"/>
</dbReference>
<dbReference type="Gene3D" id="2.160.20.10">
    <property type="entry name" value="Single-stranded right-handed beta-helix, Pectin lyase-like"/>
    <property type="match status" value="1"/>
</dbReference>
<dbReference type="InterPro" id="IPR006626">
    <property type="entry name" value="PbH1"/>
</dbReference>
<feature type="signal peptide" evidence="11">
    <location>
        <begin position="1"/>
        <end position="22"/>
    </location>
</feature>
<dbReference type="Pfam" id="PF00295">
    <property type="entry name" value="Glyco_hydro_28"/>
    <property type="match status" value="1"/>
</dbReference>
<dbReference type="Proteomes" id="UP000249723">
    <property type="component" value="Unassembled WGS sequence"/>
</dbReference>
<name>A0A2X0KCM2_9BASI</name>